<reference evidence="11 12" key="1">
    <citation type="submission" date="2019-01" db="EMBL/GenBank/DDBJ databases">
        <title>Genomic insights into a novel species Rhodoferax sp.</title>
        <authorList>
            <person name="Jin L."/>
        </authorList>
    </citation>
    <scope>NUCLEOTIDE SEQUENCE [LARGE SCALE GENOMIC DNA]</scope>
    <source>
        <strain evidence="11 12">CHu59-6-5</strain>
    </source>
</reference>
<evidence type="ECO:0000256" key="4">
    <source>
        <dbReference type="ARBA" id="ARBA00022618"/>
    </source>
</evidence>
<organism evidence="11 12">
    <name type="scientific">Rhodoferax sediminis</name>
    <dbReference type="NCBI Taxonomy" id="2509614"/>
    <lineage>
        <taxon>Bacteria</taxon>
        <taxon>Pseudomonadati</taxon>
        <taxon>Pseudomonadota</taxon>
        <taxon>Betaproteobacteria</taxon>
        <taxon>Burkholderiales</taxon>
        <taxon>Comamonadaceae</taxon>
        <taxon>Rhodoferax</taxon>
    </lineage>
</organism>
<evidence type="ECO:0000256" key="6">
    <source>
        <dbReference type="ARBA" id="ARBA00022989"/>
    </source>
</evidence>
<evidence type="ECO:0000313" key="11">
    <source>
        <dbReference type="EMBL" id="QDL39040.1"/>
    </source>
</evidence>
<accession>A0A515DF73</accession>
<dbReference type="GO" id="GO:0005886">
    <property type="term" value="C:plasma membrane"/>
    <property type="evidence" value="ECO:0007669"/>
    <property type="project" value="UniProtKB-SubCell"/>
</dbReference>
<evidence type="ECO:0000313" key="12">
    <source>
        <dbReference type="Proteomes" id="UP000316798"/>
    </source>
</evidence>
<gene>
    <name evidence="9" type="primary">ftsQ</name>
    <name evidence="11" type="ORF">EUB48_18365</name>
</gene>
<keyword evidence="2 9" id="KW-1003">Cell membrane</keyword>
<dbReference type="GO" id="GO:0090529">
    <property type="term" value="P:cell septum assembly"/>
    <property type="evidence" value="ECO:0007669"/>
    <property type="project" value="InterPro"/>
</dbReference>
<dbReference type="RefSeq" id="WP_142820482.1">
    <property type="nucleotide sequence ID" value="NZ_CP035503.1"/>
</dbReference>
<evidence type="ECO:0000256" key="5">
    <source>
        <dbReference type="ARBA" id="ARBA00022692"/>
    </source>
</evidence>
<evidence type="ECO:0000256" key="9">
    <source>
        <dbReference type="HAMAP-Rule" id="MF_00911"/>
    </source>
</evidence>
<dbReference type="AlphaFoldDB" id="A0A515DF73"/>
<evidence type="ECO:0000256" key="8">
    <source>
        <dbReference type="ARBA" id="ARBA00023306"/>
    </source>
</evidence>
<dbReference type="GO" id="GO:0032153">
    <property type="term" value="C:cell division site"/>
    <property type="evidence" value="ECO:0007669"/>
    <property type="project" value="UniProtKB-UniRule"/>
</dbReference>
<dbReference type="PANTHER" id="PTHR35851">
    <property type="entry name" value="CELL DIVISION PROTEIN FTSQ"/>
    <property type="match status" value="1"/>
</dbReference>
<dbReference type="Pfam" id="PF08478">
    <property type="entry name" value="POTRA_1"/>
    <property type="match status" value="1"/>
</dbReference>
<dbReference type="Gene3D" id="3.10.20.310">
    <property type="entry name" value="membrane protein fhac"/>
    <property type="match status" value="1"/>
</dbReference>
<feature type="domain" description="POTRA" evidence="10">
    <location>
        <begin position="43"/>
        <end position="112"/>
    </location>
</feature>
<keyword evidence="5 9" id="KW-0812">Transmembrane</keyword>
<evidence type="ECO:0000259" key="10">
    <source>
        <dbReference type="PROSITE" id="PS51779"/>
    </source>
</evidence>
<comment type="similarity">
    <text evidence="9">Belongs to the FtsQ/DivIB family. FtsQ subfamily.</text>
</comment>
<keyword evidence="12" id="KW-1185">Reference proteome</keyword>
<proteinExistence type="inferred from homology"/>
<feature type="transmembrane region" description="Helical" evidence="9">
    <location>
        <begin position="20"/>
        <end position="38"/>
    </location>
</feature>
<keyword evidence="7 9" id="KW-0472">Membrane</keyword>
<dbReference type="PANTHER" id="PTHR35851:SF1">
    <property type="entry name" value="CELL DIVISION PROTEIN FTSQ"/>
    <property type="match status" value="1"/>
</dbReference>
<dbReference type="GO" id="GO:0043093">
    <property type="term" value="P:FtsZ-dependent cytokinesis"/>
    <property type="evidence" value="ECO:0007669"/>
    <property type="project" value="UniProtKB-UniRule"/>
</dbReference>
<keyword evidence="8 9" id="KW-0131">Cell cycle</keyword>
<dbReference type="Pfam" id="PF03799">
    <property type="entry name" value="FtsQ_DivIB_C"/>
    <property type="match status" value="1"/>
</dbReference>
<dbReference type="OrthoDB" id="9790370at2"/>
<dbReference type="InterPro" id="IPR013685">
    <property type="entry name" value="POTRA_FtsQ_type"/>
</dbReference>
<evidence type="ECO:0000256" key="7">
    <source>
        <dbReference type="ARBA" id="ARBA00023136"/>
    </source>
</evidence>
<keyword evidence="4 9" id="KW-0132">Cell division</keyword>
<dbReference type="PROSITE" id="PS51779">
    <property type="entry name" value="POTRA"/>
    <property type="match status" value="1"/>
</dbReference>
<evidence type="ECO:0000256" key="2">
    <source>
        <dbReference type="ARBA" id="ARBA00022475"/>
    </source>
</evidence>
<dbReference type="Proteomes" id="UP000316798">
    <property type="component" value="Chromosome"/>
</dbReference>
<dbReference type="InterPro" id="IPR034746">
    <property type="entry name" value="POTRA"/>
</dbReference>
<comment type="function">
    <text evidence="9">Essential cell division protein. May link together the upstream cell division proteins, which are predominantly cytoplasmic, with the downstream cell division proteins, which are predominantly periplasmic. May control correct divisome assembly.</text>
</comment>
<dbReference type="InterPro" id="IPR026579">
    <property type="entry name" value="FtsQ"/>
</dbReference>
<keyword evidence="6 9" id="KW-1133">Transmembrane helix</keyword>
<keyword evidence="3 9" id="KW-0997">Cell inner membrane</keyword>
<dbReference type="KEGG" id="rhf:EUB48_18365"/>
<evidence type="ECO:0000256" key="3">
    <source>
        <dbReference type="ARBA" id="ARBA00022519"/>
    </source>
</evidence>
<dbReference type="InterPro" id="IPR005548">
    <property type="entry name" value="Cell_div_FtsQ/DivIB_C"/>
</dbReference>
<dbReference type="Gene3D" id="3.40.50.11690">
    <property type="entry name" value="Cell division protein FtsQ/DivIB"/>
    <property type="match status" value="1"/>
</dbReference>
<comment type="subcellular location">
    <subcellularLocation>
        <location evidence="9">Cell inner membrane</location>
        <topology evidence="9">Single-pass type II membrane protein</topology>
    </subcellularLocation>
    <subcellularLocation>
        <location evidence="1">Membrane</location>
    </subcellularLocation>
    <text evidence="9">Localizes to the division septum.</text>
</comment>
<protein>
    <recommendedName>
        <fullName evidence="9">Cell division protein FtsQ</fullName>
    </recommendedName>
</protein>
<sequence>MTESLPVPFDVKIMNLTASVLFLVCGAMVLAAAAWWAVRNPVFAIGRITVQGDLVHNNVVTLRANVTSRLSGNFFTVDLARARSAFEAVPWVRRAVVHREFPNRLQVVLQEQQPVAYWGADSESTLLNNFGEVFEANTDDIDQDDLPHLSGPLDQAADVLAMYQTLAPLFAPLDTTLERLSLSAHGGWRAQLDSGAAIELGHGTPDELTARVQRFVHTLTQVTSRYGRTAAAVESADLRHPDGYALRLAGVTTVSLDPKKK</sequence>
<dbReference type="HAMAP" id="MF_00911">
    <property type="entry name" value="FtsQ_subfam"/>
    <property type="match status" value="1"/>
</dbReference>
<comment type="subunit">
    <text evidence="9">Part of a complex composed of FtsB, FtsL and FtsQ.</text>
</comment>
<evidence type="ECO:0000256" key="1">
    <source>
        <dbReference type="ARBA" id="ARBA00004370"/>
    </source>
</evidence>
<dbReference type="EMBL" id="CP035503">
    <property type="protein sequence ID" value="QDL39040.1"/>
    <property type="molecule type" value="Genomic_DNA"/>
</dbReference>
<name>A0A515DF73_9BURK</name>
<dbReference type="InterPro" id="IPR045335">
    <property type="entry name" value="FtsQ_C_sf"/>
</dbReference>